<feature type="chain" id="PRO_5003716527" description="Secretion system C-terminal sorting domain-containing protein" evidence="1">
    <location>
        <begin position="20"/>
        <end position="1112"/>
    </location>
</feature>
<evidence type="ECO:0000256" key="1">
    <source>
        <dbReference type="SAM" id="SignalP"/>
    </source>
</evidence>
<dbReference type="Pfam" id="PF18962">
    <property type="entry name" value="Por_Secre_tail"/>
    <property type="match status" value="1"/>
</dbReference>
<dbReference type="NCBIfam" id="TIGR04183">
    <property type="entry name" value="Por_Secre_tail"/>
    <property type="match status" value="1"/>
</dbReference>
<sequence length="1112" mass="122906">MRKKNYYFLLMFVMMNIMAVATSTVKAEAWDGSWRTIRFESGEDEINLEFTAPEAKTYTFKSNTQEFGIKIKAVCGDVTEWSDALYDWFGATVSIGAKANEVIKLTVVTNGEEFFPVIVPMELVKDSGDDTAWDGTKKDITITGADDAITLTFTPTESKQYTFKCDTKSYAVKIKATWEGQSSAAWSEGLYDWAGATLTVDAVKDLVITLTITAADEESYPVTFPLELSDGSGDDDTPAEPWDGTTMAITLNDANTSKTFSYTATQNEMFYLFSKAEAYDVKFAGGVVGEPDLVLEWEAYDNLVGGYSAIKLMEGDVLKFTVTSTEFLEGQGADFPRKFSISSLVVPVSGFFLPGSTFENAVGLQPDVETIIPVNENTNVDEFPDFASYSELSWLQFTAPITGLANIDIEQYVLFVYEGEDKIGALDYKPMMVVQDENNNSHKFAVKANTTYYVVTTNNRPTKATLKLTEVEEGNDCIVPININSTTSTLSVKAGATWYNYTITKSEDSALNLLELASNKGWTGTISYYVDCSDAEPVINEVAAGAKSYFEMETTRTNYLICVNSANAVEDAIQLVQRDPKPGEAKINPLDAKLGDNEYGGEKRNYWFKYIATKDCMLKLTYPEEALTMITLGTGTTNVANYGSTGCAVRVNAGEEYRMRFEASNTDKVTFTVVEDENIPLGDYCDFPRPFNLDEDIVMKNRDAREEWYVFTAPEDGIVEFEVEDPIWVRDHWSCGIVKECGSTQDKLSFEELMGKLTYRYSVIKGETYRFTVYQFKNEEGADIVIKTKFTPAGEGESCDKAINIDFDKVVICKDVASETWYEFVAPEAGEYYLVSSLGQGAGVSYKIGDCSTKAITAEVKDFMYGRAYATLNLEKDQIVKICAVISKDKPEDQDYDYSLIVRKKAQGDNLEAPFAAKAGEYYTLGAGNVMTAATLEGYVYSIAATDAKLEFTVLTKEAYFSGNFFVYYEGERIGFTPVKTKIDNEDGTYTYTYTLTNAAIETGKTYTVLFPFTVDGFNLGTSLITGIESTESVSKVIVCPNPSDGNFKVNLGELSAEGALIEVIDMAGVVIYKEYATSTIISVNLKGITAGVYFVRVCADGKNAVAKLIVR</sequence>
<feature type="domain" description="Secretion system C-terminal sorting" evidence="2">
    <location>
        <begin position="1041"/>
        <end position="1111"/>
    </location>
</feature>
<organism evidence="3 4">
    <name type="scientific">Bacteroides nordii CL02T12C05</name>
    <dbReference type="NCBI Taxonomy" id="997884"/>
    <lineage>
        <taxon>Bacteria</taxon>
        <taxon>Pseudomonadati</taxon>
        <taxon>Bacteroidota</taxon>
        <taxon>Bacteroidia</taxon>
        <taxon>Bacteroidales</taxon>
        <taxon>Bacteroidaceae</taxon>
        <taxon>Bacteroides</taxon>
    </lineage>
</organism>
<evidence type="ECO:0000313" key="3">
    <source>
        <dbReference type="EMBL" id="EIY44575.1"/>
    </source>
</evidence>
<name>I8X148_9BACE</name>
<gene>
    <name evidence="3" type="ORF">HMPREF1068_03862</name>
</gene>
<dbReference type="RefSeq" id="WP_007487165.1">
    <property type="nucleotide sequence ID" value="NZ_JH724316.1"/>
</dbReference>
<protein>
    <recommendedName>
        <fullName evidence="2">Secretion system C-terminal sorting domain-containing protein</fullName>
    </recommendedName>
</protein>
<dbReference type="Proteomes" id="UP000003089">
    <property type="component" value="Unassembled WGS sequence"/>
</dbReference>
<dbReference type="AlphaFoldDB" id="I8X148"/>
<keyword evidence="1" id="KW-0732">Signal</keyword>
<dbReference type="STRING" id="997884.HMPREF1068_03862"/>
<feature type="signal peptide" evidence="1">
    <location>
        <begin position="1"/>
        <end position="19"/>
    </location>
</feature>
<evidence type="ECO:0000259" key="2">
    <source>
        <dbReference type="Pfam" id="PF18962"/>
    </source>
</evidence>
<reference evidence="3 4" key="1">
    <citation type="submission" date="2012-02" db="EMBL/GenBank/DDBJ databases">
        <title>The Genome Sequence of Bacteroides nordii CL02T12C05.</title>
        <authorList>
            <consortium name="The Broad Institute Genome Sequencing Platform"/>
            <person name="Earl A."/>
            <person name="Ward D."/>
            <person name="Feldgarden M."/>
            <person name="Gevers D."/>
            <person name="Zitomersky N.L."/>
            <person name="Coyne M.J."/>
            <person name="Comstock L.E."/>
            <person name="Young S.K."/>
            <person name="Zeng Q."/>
            <person name="Gargeya S."/>
            <person name="Fitzgerald M."/>
            <person name="Haas B."/>
            <person name="Abouelleil A."/>
            <person name="Alvarado L."/>
            <person name="Arachchi H.M."/>
            <person name="Berlin A."/>
            <person name="Chapman S.B."/>
            <person name="Gearin G."/>
            <person name="Goldberg J."/>
            <person name="Griggs A."/>
            <person name="Gujja S."/>
            <person name="Hansen M."/>
            <person name="Heiman D."/>
            <person name="Howarth C."/>
            <person name="Larimer J."/>
            <person name="Lui A."/>
            <person name="MacDonald P.J.P."/>
            <person name="McCowen C."/>
            <person name="Montmayeur A."/>
            <person name="Murphy C."/>
            <person name="Neiman D."/>
            <person name="Pearson M."/>
            <person name="Priest M."/>
            <person name="Roberts A."/>
            <person name="Saif S."/>
            <person name="Shea T."/>
            <person name="Sisk P."/>
            <person name="Stolte C."/>
            <person name="Sykes S."/>
            <person name="Wortman J."/>
            <person name="Nusbaum C."/>
            <person name="Birren B."/>
        </authorList>
    </citation>
    <scope>NUCLEOTIDE SEQUENCE [LARGE SCALE GENOMIC DNA]</scope>
    <source>
        <strain evidence="3 4">CL02T12C05</strain>
    </source>
</reference>
<keyword evidence="4" id="KW-1185">Reference proteome</keyword>
<dbReference type="PATRIC" id="fig|997884.3.peg.3964"/>
<accession>I8X148</accession>
<comment type="caution">
    <text evidence="3">The sequence shown here is derived from an EMBL/GenBank/DDBJ whole genome shotgun (WGS) entry which is preliminary data.</text>
</comment>
<proteinExistence type="predicted"/>
<dbReference type="InterPro" id="IPR026444">
    <property type="entry name" value="Secre_tail"/>
</dbReference>
<dbReference type="HOGENOM" id="CLU_281547_0_0_10"/>
<dbReference type="EMBL" id="AGXS01000026">
    <property type="protein sequence ID" value="EIY44575.1"/>
    <property type="molecule type" value="Genomic_DNA"/>
</dbReference>
<evidence type="ECO:0000313" key="4">
    <source>
        <dbReference type="Proteomes" id="UP000003089"/>
    </source>
</evidence>